<proteinExistence type="predicted"/>
<evidence type="ECO:0000313" key="3">
    <source>
        <dbReference type="Proteomes" id="UP000646749"/>
    </source>
</evidence>
<organism evidence="2 3">
    <name type="scientific">Plantactinospora endophytica</name>
    <dbReference type="NCBI Taxonomy" id="673535"/>
    <lineage>
        <taxon>Bacteria</taxon>
        <taxon>Bacillati</taxon>
        <taxon>Actinomycetota</taxon>
        <taxon>Actinomycetes</taxon>
        <taxon>Micromonosporales</taxon>
        <taxon>Micromonosporaceae</taxon>
        <taxon>Plantactinospora</taxon>
    </lineage>
</organism>
<keyword evidence="3" id="KW-1185">Reference proteome</keyword>
<evidence type="ECO:0000256" key="1">
    <source>
        <dbReference type="SAM" id="MobiDB-lite"/>
    </source>
</evidence>
<evidence type="ECO:0000313" key="2">
    <source>
        <dbReference type="EMBL" id="GIG89701.1"/>
    </source>
</evidence>
<dbReference type="EMBL" id="BONW01000021">
    <property type="protein sequence ID" value="GIG89701.1"/>
    <property type="molecule type" value="Genomic_DNA"/>
</dbReference>
<gene>
    <name evidence="2" type="ORF">Pen02_46370</name>
</gene>
<comment type="caution">
    <text evidence="2">The sequence shown here is derived from an EMBL/GenBank/DDBJ whole genome shotgun (WGS) entry which is preliminary data.</text>
</comment>
<protein>
    <submittedName>
        <fullName evidence="2">Uncharacterized protein</fullName>
    </submittedName>
</protein>
<sequence>MTRATSGDLAVSAGIPYSGISVKLAWPTFYPETAGHRAPARSKVPLDGRPAQGETVACQVVSARPIPPRAPCAGASLVVAEPPIPPGQPIAPTAVRGVTSLEQ</sequence>
<accession>A0ABQ4E5U9</accession>
<dbReference type="Proteomes" id="UP000646749">
    <property type="component" value="Unassembled WGS sequence"/>
</dbReference>
<feature type="region of interest" description="Disordered" evidence="1">
    <location>
        <begin position="83"/>
        <end position="103"/>
    </location>
</feature>
<name>A0ABQ4E5U9_9ACTN</name>
<reference evidence="2 3" key="1">
    <citation type="submission" date="2021-01" db="EMBL/GenBank/DDBJ databases">
        <title>Whole genome shotgun sequence of Plantactinospora endophytica NBRC 110450.</title>
        <authorList>
            <person name="Komaki H."/>
            <person name="Tamura T."/>
        </authorList>
    </citation>
    <scope>NUCLEOTIDE SEQUENCE [LARGE SCALE GENOMIC DNA]</scope>
    <source>
        <strain evidence="2 3">NBRC 110450</strain>
    </source>
</reference>